<dbReference type="Proteomes" id="UP001186974">
    <property type="component" value="Unassembled WGS sequence"/>
</dbReference>
<protein>
    <submittedName>
        <fullName evidence="1">Uncharacterized protein</fullName>
    </submittedName>
</protein>
<evidence type="ECO:0000313" key="2">
    <source>
        <dbReference type="Proteomes" id="UP001186974"/>
    </source>
</evidence>
<evidence type="ECO:0000313" key="1">
    <source>
        <dbReference type="EMBL" id="KAK3064631.1"/>
    </source>
</evidence>
<organism evidence="1 2">
    <name type="scientific">Coniosporium uncinatum</name>
    <dbReference type="NCBI Taxonomy" id="93489"/>
    <lineage>
        <taxon>Eukaryota</taxon>
        <taxon>Fungi</taxon>
        <taxon>Dikarya</taxon>
        <taxon>Ascomycota</taxon>
        <taxon>Pezizomycotina</taxon>
        <taxon>Dothideomycetes</taxon>
        <taxon>Dothideomycetes incertae sedis</taxon>
        <taxon>Coniosporium</taxon>
    </lineage>
</organism>
<sequence length="443" mass="47233">MLTQTQFQRQQARTAIWPSVSRTSPASSHLETRALSNTYVVKFASNTTQTWKDSHLQWLKSIEKRGSGGDFIRGIRHEFSLGFSGYSAVLEADIIESLRQNAGVKSVTEVTTSPPSTDFGEGIEIEAPGSQSLFLDAEKADANDTAVVTDLNKGWNFNRVSHRQTTPGYNPGPWVHNGFLGQGVSIYLLDTGLKLGHPGWRGSDVSSLRNFVSDTREDDANGHGTLCGGTIAGKNGMAPKAKLYSVKIANDRDISACDDVVAGIQYVVSLPAPANNLKIISMSQYGFTGQPDVSAAVSAAVAAGVHVVVCAGNDQRDACDVEPANARGVISVGSIDAYDKFPTRRDSPEGTNLGRCITIFGPGSRVPTLSNENLSPTYQYFGWGTSVAAPQTAAVMANRMSEVGPMTPAAMLSWLQEVATKGQIEDSLRGSPNLILFNGVGEA</sequence>
<comment type="caution">
    <text evidence="1">The sequence shown here is derived from an EMBL/GenBank/DDBJ whole genome shotgun (WGS) entry which is preliminary data.</text>
</comment>
<keyword evidence="2" id="KW-1185">Reference proteome</keyword>
<accession>A0ACC3DBB7</accession>
<name>A0ACC3DBB7_9PEZI</name>
<reference evidence="1" key="1">
    <citation type="submission" date="2024-09" db="EMBL/GenBank/DDBJ databases">
        <title>Black Yeasts Isolated from many extreme environments.</title>
        <authorList>
            <person name="Coleine C."/>
            <person name="Stajich J.E."/>
            <person name="Selbmann L."/>
        </authorList>
    </citation>
    <scope>NUCLEOTIDE SEQUENCE</scope>
    <source>
        <strain evidence="1">CCFEE 5737</strain>
    </source>
</reference>
<gene>
    <name evidence="1" type="ORF">LTS18_005448</name>
</gene>
<proteinExistence type="predicted"/>
<dbReference type="EMBL" id="JAWDJW010006463">
    <property type="protein sequence ID" value="KAK3064631.1"/>
    <property type="molecule type" value="Genomic_DNA"/>
</dbReference>